<comment type="caution">
    <text evidence="3">The sequence shown here is derived from an EMBL/GenBank/DDBJ whole genome shotgun (WGS) entry which is preliminary data.</text>
</comment>
<name>A0A818MUF6_9BILA</name>
<evidence type="ECO:0000313" key="4">
    <source>
        <dbReference type="Proteomes" id="UP000663823"/>
    </source>
</evidence>
<feature type="transmembrane region" description="Helical" evidence="2">
    <location>
        <begin position="1165"/>
        <end position="1185"/>
    </location>
</feature>
<feature type="compositionally biased region" description="Polar residues" evidence="1">
    <location>
        <begin position="842"/>
        <end position="858"/>
    </location>
</feature>
<accession>A0A818MUF6</accession>
<dbReference type="EMBL" id="CAJOAX010000460">
    <property type="protein sequence ID" value="CAF3595378.1"/>
    <property type="molecule type" value="Genomic_DNA"/>
</dbReference>
<dbReference type="Proteomes" id="UP000663823">
    <property type="component" value="Unassembled WGS sequence"/>
</dbReference>
<keyword evidence="2" id="KW-0812">Transmembrane</keyword>
<organism evidence="3 4">
    <name type="scientific">Rotaria sordida</name>
    <dbReference type="NCBI Taxonomy" id="392033"/>
    <lineage>
        <taxon>Eukaryota</taxon>
        <taxon>Metazoa</taxon>
        <taxon>Spiralia</taxon>
        <taxon>Gnathifera</taxon>
        <taxon>Rotifera</taxon>
        <taxon>Eurotatoria</taxon>
        <taxon>Bdelloidea</taxon>
        <taxon>Philodinida</taxon>
        <taxon>Philodinidae</taxon>
        <taxon>Rotaria</taxon>
    </lineage>
</organism>
<dbReference type="AlphaFoldDB" id="A0A818MUF6"/>
<feature type="region of interest" description="Disordered" evidence="1">
    <location>
        <begin position="909"/>
        <end position="928"/>
    </location>
</feature>
<reference evidence="3" key="1">
    <citation type="submission" date="2021-02" db="EMBL/GenBank/DDBJ databases">
        <authorList>
            <person name="Nowell W R."/>
        </authorList>
    </citation>
    <scope>NUCLEOTIDE SEQUENCE</scope>
</reference>
<feature type="compositionally biased region" description="Low complexity" evidence="1">
    <location>
        <begin position="911"/>
        <end position="924"/>
    </location>
</feature>
<feature type="compositionally biased region" description="Polar residues" evidence="1">
    <location>
        <begin position="815"/>
        <end position="826"/>
    </location>
</feature>
<feature type="region of interest" description="Disordered" evidence="1">
    <location>
        <begin position="38"/>
        <end position="63"/>
    </location>
</feature>
<evidence type="ECO:0000313" key="3">
    <source>
        <dbReference type="EMBL" id="CAF3595378.1"/>
    </source>
</evidence>
<sequence length="1194" mass="137789">MSTFNNDNRTKNSHINHWGSARETYQFEELDRQNVLGQSEYKRQRRPPLADIPTVSTKTNTSSCQKHQVHQLIERVRELQKEIVPDFLLYQMPTTYSSFSNITPNSNVSRGSISTHPYRQSISLSSGSSNSSTHNQRFNLSSRILERAHQIPERFWIDWQQKQMQDRIEELEYIKNNIDCSPCSSLNSNEIDENIIDISKLDYPTSCDELYRQSLLYLQQAQKLTNEHRVNPARISKNIKNISHTSNKDDHQSFNFDQRSEETLDTAHLNDFKEISSESLTSIPFIQQSQSNIDSSHSTISLPFIYTNTQELTINHNNYYQSPMLEKVMKVNDNNIIEKISSNNNNDDIAQIDTEFNVTLIKREHSKQIKPLLYSKATVNRRIEFHKFQPISSMNNITSLKKDQTILLPVLKTKEINGSQSYSPTHSFKPSSLSFSSNDHGKHLNDDMQSIPIVKSLSLFFFCPSRSISSHIISTIIPYCTHNNNNNNNNNYPLLKQVHLCNDTCFIKNLSMNTVYDSKENYKSSDSCIPSEEEEEEEDKISFSRSSLICRRRQQKQKQKINSSNSSLASITSLKNSLTLLNDLFYCAKQNNDNNNYMTTLKSPHNYSIFSSKRILGWKQNDSGFQRDILVNDSNDDDDQQVIRSLSSSTTSTVDRFIRRRHRKQTRTRTTTTQARGTYHHIYIYFFSFLSSKLHLTMADSHDNTQNSNSLLKKKKSIRVFIPRRQRTVKRGKRMFSHISSSSINSHKTIASSSNNVQELVSLIEQKINNKKNKSRHKKNIIVVNYKPVFVNCYKDKSFQNPKSTSNSKSQTKSIHTNNDFSSSNHYGRKSSFTTATTTTTSNGSPLRSMSNSSQYQQPLSLDVPDVEDPLKFIEIMYQQLFTEDGRLRSEAEPLAFANCVQQIVTNSRKNSTSSAFSNRSTSSHLKPVNFDTNYQQRKFSSPSNHHPHHMQTPRATSLSSSPHNILNEHYDTYSEEEDEETQTFMQTNNPHKIIKSDNDISRKNTNNHLQLHTSSNSYHQKELLANQTTTTASNGFHISIDDTSSEDLDTFSDMDFMQFNNTTMQQSPSVDEDLTHTDSRLLSSGYQSLDRSRKSFEQNKSIILKSYSENDLYYLEDKNHIHHCKSYIRSSNIIMMPPRISTSLSLTNIIKRLQQPLGKILMKYVNFILITKNVLLLPLFIFLLRQRPMHIGI</sequence>
<feature type="compositionally biased region" description="Low complexity" evidence="1">
    <location>
        <begin position="800"/>
        <end position="814"/>
    </location>
</feature>
<feature type="compositionally biased region" description="Polar residues" evidence="1">
    <location>
        <begin position="54"/>
        <end position="63"/>
    </location>
</feature>
<protein>
    <submittedName>
        <fullName evidence="3">Uncharacterized protein</fullName>
    </submittedName>
</protein>
<keyword evidence="2" id="KW-0472">Membrane</keyword>
<evidence type="ECO:0000256" key="1">
    <source>
        <dbReference type="SAM" id="MobiDB-lite"/>
    </source>
</evidence>
<evidence type="ECO:0000256" key="2">
    <source>
        <dbReference type="SAM" id="Phobius"/>
    </source>
</evidence>
<feature type="region of interest" description="Disordered" evidence="1">
    <location>
        <begin position="800"/>
        <end position="858"/>
    </location>
</feature>
<feature type="compositionally biased region" description="Polar residues" evidence="1">
    <location>
        <begin position="936"/>
        <end position="945"/>
    </location>
</feature>
<gene>
    <name evidence="3" type="ORF">OTI717_LOCUS6522</name>
</gene>
<keyword evidence="2" id="KW-1133">Transmembrane helix</keyword>
<proteinExistence type="predicted"/>
<feature type="region of interest" description="Disordered" evidence="1">
    <location>
        <begin position="936"/>
        <end position="965"/>
    </location>
</feature>
<feature type="compositionally biased region" description="Polar residues" evidence="1">
    <location>
        <begin position="954"/>
        <end position="965"/>
    </location>
</feature>